<dbReference type="Proteomes" id="UP001372338">
    <property type="component" value="Unassembled WGS sequence"/>
</dbReference>
<keyword evidence="2" id="KW-0812">Transmembrane</keyword>
<dbReference type="AlphaFoldDB" id="A0AAN9HPP3"/>
<protein>
    <submittedName>
        <fullName evidence="3">Uncharacterized protein</fullName>
    </submittedName>
</protein>
<comment type="caution">
    <text evidence="3">The sequence shown here is derived from an EMBL/GenBank/DDBJ whole genome shotgun (WGS) entry which is preliminary data.</text>
</comment>
<evidence type="ECO:0000313" key="4">
    <source>
        <dbReference type="Proteomes" id="UP001372338"/>
    </source>
</evidence>
<organism evidence="3 4">
    <name type="scientific">Crotalaria pallida</name>
    <name type="common">Smooth rattlebox</name>
    <name type="synonym">Crotalaria striata</name>
    <dbReference type="NCBI Taxonomy" id="3830"/>
    <lineage>
        <taxon>Eukaryota</taxon>
        <taxon>Viridiplantae</taxon>
        <taxon>Streptophyta</taxon>
        <taxon>Embryophyta</taxon>
        <taxon>Tracheophyta</taxon>
        <taxon>Spermatophyta</taxon>
        <taxon>Magnoliopsida</taxon>
        <taxon>eudicotyledons</taxon>
        <taxon>Gunneridae</taxon>
        <taxon>Pentapetalae</taxon>
        <taxon>rosids</taxon>
        <taxon>fabids</taxon>
        <taxon>Fabales</taxon>
        <taxon>Fabaceae</taxon>
        <taxon>Papilionoideae</taxon>
        <taxon>50 kb inversion clade</taxon>
        <taxon>genistoids sensu lato</taxon>
        <taxon>core genistoids</taxon>
        <taxon>Crotalarieae</taxon>
        <taxon>Crotalaria</taxon>
    </lineage>
</organism>
<proteinExistence type="predicted"/>
<name>A0AAN9HPP3_CROPI</name>
<evidence type="ECO:0000256" key="1">
    <source>
        <dbReference type="SAM" id="MobiDB-lite"/>
    </source>
</evidence>
<gene>
    <name evidence="3" type="ORF">RIF29_39324</name>
</gene>
<dbReference type="EMBL" id="JAYWIO010000008">
    <property type="protein sequence ID" value="KAK7244501.1"/>
    <property type="molecule type" value="Genomic_DNA"/>
</dbReference>
<keyword evidence="2" id="KW-0472">Membrane</keyword>
<feature type="transmembrane region" description="Helical" evidence="2">
    <location>
        <begin position="157"/>
        <end position="184"/>
    </location>
</feature>
<evidence type="ECO:0000256" key="2">
    <source>
        <dbReference type="SAM" id="Phobius"/>
    </source>
</evidence>
<keyword evidence="2" id="KW-1133">Transmembrane helix</keyword>
<reference evidence="3 4" key="1">
    <citation type="submission" date="2024-01" db="EMBL/GenBank/DDBJ databases">
        <title>The genomes of 5 underutilized Papilionoideae crops provide insights into root nodulation and disease resistanc.</title>
        <authorList>
            <person name="Yuan L."/>
        </authorList>
    </citation>
    <scope>NUCLEOTIDE SEQUENCE [LARGE SCALE GENOMIC DNA]</scope>
    <source>
        <strain evidence="3">ZHUSHIDOU_FW_LH</strain>
        <tissue evidence="3">Leaf</tissue>
    </source>
</reference>
<sequence>MRGRNRGQVEGKLILCDEETEGKGYFPIYEPAPQGTDPIADASIGGHSAAQPEPAVDGSRTPTEPEADGSRPPTEPAVDGSTPQPGRKRKNDNGNGQPKRKRGRPSRVDVAVDLRGEEAGDQQGDDSLHFIRGDDEVPPGFHGLSEEEYMSEELQSVILQFVLSGFCSGFYTCIFWFMHVLFCFKLFITFKLFQIGPLPF</sequence>
<accession>A0AAN9HPP3</accession>
<feature type="region of interest" description="Disordered" evidence="1">
    <location>
        <begin position="1"/>
        <end position="109"/>
    </location>
</feature>
<keyword evidence="4" id="KW-1185">Reference proteome</keyword>
<evidence type="ECO:0000313" key="3">
    <source>
        <dbReference type="EMBL" id="KAK7244501.1"/>
    </source>
</evidence>